<dbReference type="PIRSF" id="PIRSF007056">
    <property type="entry name" value="UCP007056"/>
    <property type="match status" value="1"/>
</dbReference>
<dbReference type="EMBL" id="AP019782">
    <property type="protein sequence ID" value="BBL69742.1"/>
    <property type="molecule type" value="Genomic_DNA"/>
</dbReference>
<dbReference type="Proteomes" id="UP000824988">
    <property type="component" value="Chromosome"/>
</dbReference>
<evidence type="ECO:0008006" key="3">
    <source>
        <dbReference type="Google" id="ProtNLM"/>
    </source>
</evidence>
<dbReference type="InterPro" id="IPR012036">
    <property type="entry name" value="Phage_Mu_Gp28"/>
</dbReference>
<keyword evidence="2" id="KW-1185">Reference proteome</keyword>
<evidence type="ECO:0000313" key="1">
    <source>
        <dbReference type="EMBL" id="BBL69742.1"/>
    </source>
</evidence>
<sequence>MLDTSIPNTAASGIDGDLPSVFLPYQQAWIADDAQLKVGPKSRRIGLTWAEAADDVLIAGANKSAGGQNVYYIGYNQDMGLEFIEACGMWAKAFNYLASEVEEGLWEEDGEDRNIKTFTIRFPESGHRIVALSSRPANLRGKQGTIVIDEAAFHDKLGELLKAALALLIWGGRVRVISTHDGEENPFNALVNEIKNGTRKGSVHEGMTFRNAVSQGLYRRVCLRLGKEWSQAEEEAWIADVYAFYGEDAAEELDVVPKAGSGSYLPAILIEKAMYDAPIIRLECDEPFQVLAEPVRRAHVADWIKEQLDPLLKGLNGKLMHCYGQDFARSGHLSVISPMMISENLTRWVPFLVEMRNVPTRQQQQILWHIIRRLPRFQAGAMDATGNGETIAEYTKDEFGQAIQCVKFNDAFYGANMTHFKAAFEDGLIKIPRNADVRRDLRCISVIKGVPKINKDGEYEGADGKKRHADAAVALFLAYCASLMEAALIEFESTGRRESLDDHGRESVAITEAGFGTVSGLNDFNGWG</sequence>
<reference evidence="1" key="1">
    <citation type="submission" date="2019-06" db="EMBL/GenBank/DDBJ databases">
        <title>Complete genome sequence of Methylogaea oryzae strain JCM16910.</title>
        <authorList>
            <person name="Asakawa S."/>
        </authorList>
    </citation>
    <scope>NUCLEOTIDE SEQUENCE</scope>
    <source>
        <strain evidence="1">E10</strain>
    </source>
</reference>
<organism evidence="1 2">
    <name type="scientific">Methylogaea oryzae</name>
    <dbReference type="NCBI Taxonomy" id="1295382"/>
    <lineage>
        <taxon>Bacteria</taxon>
        <taxon>Pseudomonadati</taxon>
        <taxon>Pseudomonadota</taxon>
        <taxon>Gammaproteobacteria</taxon>
        <taxon>Methylococcales</taxon>
        <taxon>Methylococcaceae</taxon>
        <taxon>Methylogaea</taxon>
    </lineage>
</organism>
<protein>
    <recommendedName>
        <fullName evidence="3">Mu-like prophage FluMu protein gp28</fullName>
    </recommendedName>
</protein>
<dbReference type="AlphaFoldDB" id="A0A8D4VLH7"/>
<dbReference type="KEGG" id="moz:MoryE10_03480"/>
<evidence type="ECO:0000313" key="2">
    <source>
        <dbReference type="Proteomes" id="UP000824988"/>
    </source>
</evidence>
<gene>
    <name evidence="1" type="ORF">MoryE10_03480</name>
</gene>
<dbReference type="RefSeq" id="WP_221048030.1">
    <property type="nucleotide sequence ID" value="NZ_AP019782.1"/>
</dbReference>
<proteinExistence type="predicted"/>
<accession>A0A8D4VLH7</accession>
<name>A0A8D4VLH7_9GAMM</name>